<dbReference type="GO" id="GO:0050660">
    <property type="term" value="F:flavin adenine dinucleotide binding"/>
    <property type="evidence" value="ECO:0007669"/>
    <property type="project" value="InterPro"/>
</dbReference>
<dbReference type="EMBL" id="CDHN01000002">
    <property type="protein sequence ID" value="CEJ86179.1"/>
    <property type="molecule type" value="Genomic_DNA"/>
</dbReference>
<name>A0A0A1TCM8_9HYPO</name>
<dbReference type="InterPro" id="IPR050416">
    <property type="entry name" value="FAD-linked_Oxidoreductase"/>
</dbReference>
<keyword evidence="3" id="KW-0285">Flavoprotein</keyword>
<proteinExistence type="inferred from homology"/>
<sequence length="479" mass="52513">MAMLYSILSADEIITAKSNVAEYNRLTSFWDAQNNLSPPIVCAPKTIQSLSVALKYLYSTELDIGIRGNGYRSPPVKDVLVSLTHFDDFVFNADEETVTAGAGQQWTSVFEKIDEVAPEYTVVGTRTPSISVGGSIVSGGFSWLSGEYGCISDPQNLLDCQVVKFDGSVVWASEEPDLLWALRGGGPGYGGELPNSKHNSGTNKVLVIVKVILRARKISRSIFCGTIIIPKSSLSTAVKGLVAFMAAPVDPGVSAFMFLERPKFNAMHLDGDIEGDIVIFQIFDRHGQAHGKQTFSWLLELPGVMDMTIETNMLGVIKLQDRVENLKGTAQQYSSPMIIDALSERQVSKCLDWFQDLGDSDTTVAENTFMIFEMFCTTESPHKGSMAWPGPRGCKHMLVVGVGCELHASAGEVGLAECLAASAPHQLMGDAHITYTAPNAIEKWHSTKEIYGEHFERLVSLRNKYDPERRFKGTIGYEM</sequence>
<evidence type="ECO:0000256" key="5">
    <source>
        <dbReference type="ARBA" id="ARBA00023002"/>
    </source>
</evidence>
<comment type="cofactor">
    <cofactor evidence="1">
        <name>FAD</name>
        <dbReference type="ChEBI" id="CHEBI:57692"/>
    </cofactor>
</comment>
<dbReference type="InterPro" id="IPR036318">
    <property type="entry name" value="FAD-bd_PCMH-like_sf"/>
</dbReference>
<evidence type="ECO:0000256" key="1">
    <source>
        <dbReference type="ARBA" id="ARBA00001974"/>
    </source>
</evidence>
<dbReference type="Proteomes" id="UP000039046">
    <property type="component" value="Unassembled WGS sequence"/>
</dbReference>
<dbReference type="OrthoDB" id="415825at2759"/>
<feature type="domain" description="FAD linked oxidase N-terminal" evidence="6">
    <location>
        <begin position="38"/>
        <end position="172"/>
    </location>
</feature>
<evidence type="ECO:0000256" key="2">
    <source>
        <dbReference type="ARBA" id="ARBA00005466"/>
    </source>
</evidence>
<dbReference type="InterPro" id="IPR016169">
    <property type="entry name" value="FAD-bd_PCMH_sub2"/>
</dbReference>
<evidence type="ECO:0000256" key="4">
    <source>
        <dbReference type="ARBA" id="ARBA00022827"/>
    </source>
</evidence>
<dbReference type="PANTHER" id="PTHR42973">
    <property type="entry name" value="BINDING OXIDOREDUCTASE, PUTATIVE (AFU_ORTHOLOGUE AFUA_1G17690)-RELATED"/>
    <property type="match status" value="1"/>
</dbReference>
<evidence type="ECO:0000313" key="7">
    <source>
        <dbReference type="EMBL" id="CEJ86179.1"/>
    </source>
</evidence>
<dbReference type="Gene3D" id="3.30.465.10">
    <property type="match status" value="2"/>
</dbReference>
<dbReference type="Gene3D" id="3.40.462.20">
    <property type="match status" value="1"/>
</dbReference>
<dbReference type="Pfam" id="PF01565">
    <property type="entry name" value="FAD_binding_4"/>
    <property type="match status" value="1"/>
</dbReference>
<protein>
    <recommendedName>
        <fullName evidence="6">FAD linked oxidase N-terminal domain-containing protein</fullName>
    </recommendedName>
</protein>
<dbReference type="STRING" id="1531966.A0A0A1TCM8"/>
<evidence type="ECO:0000256" key="3">
    <source>
        <dbReference type="ARBA" id="ARBA00022630"/>
    </source>
</evidence>
<gene>
    <name evidence="7" type="ORF">VHEMI04031</name>
</gene>
<evidence type="ECO:0000313" key="8">
    <source>
        <dbReference type="Proteomes" id="UP000039046"/>
    </source>
</evidence>
<accession>A0A0A1TCM8</accession>
<reference evidence="7 8" key="1">
    <citation type="journal article" date="2015" name="Genome Announc.">
        <title>Draft Genome Sequence and Gene Annotation of the Entomopathogenic Fungus Verticillium hemipterigenum.</title>
        <authorList>
            <person name="Horn F."/>
            <person name="Habel A."/>
            <person name="Scharf D.H."/>
            <person name="Dworschak J."/>
            <person name="Brakhage A.A."/>
            <person name="Guthke R."/>
            <person name="Hertweck C."/>
            <person name="Linde J."/>
        </authorList>
    </citation>
    <scope>NUCLEOTIDE SEQUENCE [LARGE SCALE GENOMIC DNA]</scope>
</reference>
<evidence type="ECO:0000259" key="6">
    <source>
        <dbReference type="Pfam" id="PF01565"/>
    </source>
</evidence>
<organism evidence="7 8">
    <name type="scientific">[Torrubiella] hemipterigena</name>
    <dbReference type="NCBI Taxonomy" id="1531966"/>
    <lineage>
        <taxon>Eukaryota</taxon>
        <taxon>Fungi</taxon>
        <taxon>Dikarya</taxon>
        <taxon>Ascomycota</taxon>
        <taxon>Pezizomycotina</taxon>
        <taxon>Sordariomycetes</taxon>
        <taxon>Hypocreomycetidae</taxon>
        <taxon>Hypocreales</taxon>
        <taxon>Clavicipitaceae</taxon>
        <taxon>Clavicipitaceae incertae sedis</taxon>
        <taxon>'Torrubiella' clade</taxon>
    </lineage>
</organism>
<dbReference type="AlphaFoldDB" id="A0A0A1TCM8"/>
<dbReference type="InterPro" id="IPR006094">
    <property type="entry name" value="Oxid_FAD_bind_N"/>
</dbReference>
<keyword evidence="5" id="KW-0560">Oxidoreductase</keyword>
<dbReference type="SUPFAM" id="SSF56176">
    <property type="entry name" value="FAD-binding/transporter-associated domain-like"/>
    <property type="match status" value="1"/>
</dbReference>
<dbReference type="PANTHER" id="PTHR42973:SF39">
    <property type="entry name" value="FAD-BINDING PCMH-TYPE DOMAIN-CONTAINING PROTEIN"/>
    <property type="match status" value="1"/>
</dbReference>
<dbReference type="GO" id="GO:0016491">
    <property type="term" value="F:oxidoreductase activity"/>
    <property type="evidence" value="ECO:0007669"/>
    <property type="project" value="UniProtKB-KW"/>
</dbReference>
<keyword evidence="4" id="KW-0274">FAD</keyword>
<comment type="similarity">
    <text evidence="2">Belongs to the oxygen-dependent FAD-linked oxidoreductase family.</text>
</comment>
<keyword evidence="8" id="KW-1185">Reference proteome</keyword>